<accession>A0A2A4X9A9</accession>
<evidence type="ECO:0000313" key="3">
    <source>
        <dbReference type="Proteomes" id="UP000218767"/>
    </source>
</evidence>
<dbReference type="InterPro" id="IPR018636">
    <property type="entry name" value="DUF2058"/>
</dbReference>
<organism evidence="2 3">
    <name type="scientific">SAR86 cluster bacterium</name>
    <dbReference type="NCBI Taxonomy" id="2030880"/>
    <lineage>
        <taxon>Bacteria</taxon>
        <taxon>Pseudomonadati</taxon>
        <taxon>Pseudomonadota</taxon>
        <taxon>Gammaproteobacteria</taxon>
        <taxon>SAR86 cluster</taxon>
    </lineage>
</organism>
<feature type="compositionally biased region" description="Basic and acidic residues" evidence="1">
    <location>
        <begin position="8"/>
        <end position="20"/>
    </location>
</feature>
<gene>
    <name evidence="2" type="ORF">COB20_05260</name>
</gene>
<evidence type="ECO:0000313" key="2">
    <source>
        <dbReference type="EMBL" id="PCI79193.1"/>
    </source>
</evidence>
<feature type="compositionally biased region" description="Basic residues" evidence="1">
    <location>
        <begin position="21"/>
        <end position="38"/>
    </location>
</feature>
<dbReference type="EMBL" id="NVUL01000020">
    <property type="protein sequence ID" value="PCI79193.1"/>
    <property type="molecule type" value="Genomic_DNA"/>
</dbReference>
<comment type="caution">
    <text evidence="2">The sequence shown here is derived from an EMBL/GenBank/DDBJ whole genome shotgun (WGS) entry which is preliminary data.</text>
</comment>
<name>A0A2A4X9A9_9GAMM</name>
<protein>
    <submittedName>
        <fullName evidence="2">Nucleoprotein/polynucleotide-associated enzyme</fullName>
    </submittedName>
</protein>
<dbReference type="AlphaFoldDB" id="A0A2A4X9A9"/>
<dbReference type="Pfam" id="PF09831">
    <property type="entry name" value="DUF2058"/>
    <property type="match status" value="1"/>
</dbReference>
<proteinExistence type="predicted"/>
<evidence type="ECO:0000256" key="1">
    <source>
        <dbReference type="SAM" id="MobiDB-lite"/>
    </source>
</evidence>
<reference evidence="3" key="1">
    <citation type="submission" date="2017-08" db="EMBL/GenBank/DDBJ databases">
        <title>A dynamic microbial community with high functional redundancy inhabits the cold, oxic subseafloor aquifer.</title>
        <authorList>
            <person name="Tully B.J."/>
            <person name="Wheat C.G."/>
            <person name="Glazer B.T."/>
            <person name="Huber J.A."/>
        </authorList>
    </citation>
    <scope>NUCLEOTIDE SEQUENCE [LARGE SCALE GENOMIC DNA]</scope>
</reference>
<dbReference type="Proteomes" id="UP000218767">
    <property type="component" value="Unassembled WGS sequence"/>
</dbReference>
<feature type="region of interest" description="Disordered" evidence="1">
    <location>
        <begin position="1"/>
        <end position="51"/>
    </location>
</feature>
<sequence length="182" mass="20697">MPASLQDQLKKSGLIDDKKAKQLKRAKHKQEKLARKTKNPAADQHKLELDRAKSEKIAKDRQLNMEKNKQAEKHALAAQIKQLIEMNIVANDGDQKFSFTDANIIRHIYVNQTQIDQLSRGKLAIVTQKDGQKHNHVLVPMGVANKIEQRDAKVVVFTAPQNTVGEEEDPYADFQIPDDLTW</sequence>